<dbReference type="Gene3D" id="3.40.50.150">
    <property type="entry name" value="Vaccinia Virus protein VP39"/>
    <property type="match status" value="1"/>
</dbReference>
<evidence type="ECO:0000313" key="5">
    <source>
        <dbReference type="EMBL" id="SEL79558.1"/>
    </source>
</evidence>
<organism evidence="5 6">
    <name type="scientific">Atopomonas hussainii</name>
    <dbReference type="NCBI Taxonomy" id="1429083"/>
    <lineage>
        <taxon>Bacteria</taxon>
        <taxon>Pseudomonadati</taxon>
        <taxon>Pseudomonadota</taxon>
        <taxon>Gammaproteobacteria</taxon>
        <taxon>Pseudomonadales</taxon>
        <taxon>Pseudomonadaceae</taxon>
        <taxon>Atopomonas</taxon>
    </lineage>
</organism>
<accession>A0A1H7T495</accession>
<proteinExistence type="predicted"/>
<dbReference type="AlphaFoldDB" id="A0A1H7T495"/>
<feature type="binding site" evidence="1">
    <location>
        <position position="8"/>
    </location>
    <ligand>
        <name>Zn(2+)</name>
        <dbReference type="ChEBI" id="CHEBI:29105"/>
    </ligand>
</feature>
<dbReference type="Pfam" id="PF13649">
    <property type="entry name" value="Methyltransf_25"/>
    <property type="match status" value="1"/>
</dbReference>
<keyword evidence="5" id="KW-0489">Methyltransferase</keyword>
<feature type="domain" description="23S rRNA (guanine(745)-N(1))-methyltransferase N-terminal" evidence="4">
    <location>
        <begin position="4"/>
        <end position="46"/>
    </location>
</feature>
<feature type="binding site" evidence="1">
    <location>
        <position position="25"/>
    </location>
    <ligand>
        <name>Zn(2+)</name>
        <dbReference type="ChEBI" id="CHEBI:29105"/>
    </ligand>
</feature>
<keyword evidence="6" id="KW-1185">Reference proteome</keyword>
<keyword evidence="1" id="KW-0862">Zinc</keyword>
<evidence type="ECO:0000259" key="4">
    <source>
        <dbReference type="Pfam" id="PF21302"/>
    </source>
</evidence>
<dbReference type="SUPFAM" id="SSF53335">
    <property type="entry name" value="S-adenosyl-L-methionine-dependent methyltransferases"/>
    <property type="match status" value="1"/>
</dbReference>
<dbReference type="Pfam" id="PF21302">
    <property type="entry name" value="Zn_ribbon_RlmA"/>
    <property type="match status" value="1"/>
</dbReference>
<name>A0A1H7T495_9GAMM</name>
<evidence type="ECO:0000313" key="6">
    <source>
        <dbReference type="Proteomes" id="UP000185766"/>
    </source>
</evidence>
<feature type="binding site" evidence="2">
    <location>
        <position position="180"/>
    </location>
    <ligand>
        <name>S-adenosyl-L-methionine</name>
        <dbReference type="ChEBI" id="CHEBI:59789"/>
    </ligand>
</feature>
<evidence type="ECO:0000259" key="3">
    <source>
        <dbReference type="Pfam" id="PF13649"/>
    </source>
</evidence>
<dbReference type="InterPro" id="IPR048647">
    <property type="entry name" value="RlmA_N"/>
</dbReference>
<reference evidence="5 6" key="1">
    <citation type="submission" date="2016-10" db="EMBL/GenBank/DDBJ databases">
        <authorList>
            <person name="de Groot N.N."/>
        </authorList>
    </citation>
    <scope>NUCLEOTIDE SEQUENCE [LARGE SCALE GENOMIC DNA]</scope>
    <source>
        <strain evidence="5 6">JCM 19513</strain>
    </source>
</reference>
<dbReference type="CDD" id="cd02440">
    <property type="entry name" value="AdoMet_MTases"/>
    <property type="match status" value="1"/>
</dbReference>
<feature type="binding site" evidence="2">
    <location>
        <begin position="93"/>
        <end position="94"/>
    </location>
    <ligand>
        <name>S-adenosyl-L-methionine</name>
        <dbReference type="ChEBI" id="CHEBI:59789"/>
    </ligand>
</feature>
<dbReference type="InterPro" id="IPR016718">
    <property type="entry name" value="rRNA_m1G-MeTrfase_A_prd"/>
</dbReference>
<keyword evidence="2" id="KW-0949">S-adenosyl-L-methionine</keyword>
<dbReference type="STRING" id="1429083.GCA_001885685_00206"/>
<dbReference type="InterPro" id="IPR041698">
    <property type="entry name" value="Methyltransf_25"/>
</dbReference>
<dbReference type="EMBL" id="FOAS01000023">
    <property type="protein sequence ID" value="SEL79558.1"/>
    <property type="molecule type" value="Genomic_DNA"/>
</dbReference>
<sequence>MLLACPLCQDLLSPAEQGLSCANGHRFDRARQGYFNLLPVQHKKSRAPGDNPQMVEARRHFLAAGHYAPLAQGLVERAQTLNPKRWLDIGCGEGYYTAAIAHALPQADGHALDISRDAVKRACRLAPEVAWLVASMARVPMPSASCDLLLSVFSPLDYAEAIRLLAPGGHLLRLGPTSEHLLELREKIYDEVRRYDDAKHLTDLPAQLALTDSGQLSFELTLNNPADRANLLAMTPHGWRASEAKRQAVIAEPLVVRVAVRYDVLQRLPE</sequence>
<dbReference type="Proteomes" id="UP000185766">
    <property type="component" value="Unassembled WGS sequence"/>
</dbReference>
<evidence type="ECO:0000256" key="2">
    <source>
        <dbReference type="PIRSR" id="PIRSR018249-2"/>
    </source>
</evidence>
<dbReference type="GO" id="GO:0032259">
    <property type="term" value="P:methylation"/>
    <property type="evidence" value="ECO:0007669"/>
    <property type="project" value="UniProtKB-KW"/>
</dbReference>
<feature type="binding site" evidence="1">
    <location>
        <position position="5"/>
    </location>
    <ligand>
        <name>Zn(2+)</name>
        <dbReference type="ChEBI" id="CHEBI:29105"/>
    </ligand>
</feature>
<dbReference type="GO" id="GO:0008168">
    <property type="term" value="F:methyltransferase activity"/>
    <property type="evidence" value="ECO:0007669"/>
    <property type="project" value="UniProtKB-KW"/>
</dbReference>
<evidence type="ECO:0000256" key="1">
    <source>
        <dbReference type="PIRSR" id="PIRSR018249-1"/>
    </source>
</evidence>
<dbReference type="GO" id="GO:0046872">
    <property type="term" value="F:metal ion binding"/>
    <property type="evidence" value="ECO:0007669"/>
    <property type="project" value="UniProtKB-KW"/>
</dbReference>
<feature type="binding site" evidence="2">
    <location>
        <position position="67"/>
    </location>
    <ligand>
        <name>S-adenosyl-L-methionine</name>
        <dbReference type="ChEBI" id="CHEBI:59789"/>
    </ligand>
</feature>
<feature type="domain" description="Methyltransferase" evidence="3">
    <location>
        <begin position="87"/>
        <end position="169"/>
    </location>
</feature>
<keyword evidence="5" id="KW-0808">Transferase</keyword>
<keyword evidence="1" id="KW-0479">Metal-binding</keyword>
<protein>
    <submittedName>
        <fullName evidence="5">23S rRNA (Guanine745-N1)-methyltransferase</fullName>
    </submittedName>
</protein>
<gene>
    <name evidence="5" type="ORF">SAMN05216214_12312</name>
</gene>
<dbReference type="InterPro" id="IPR029063">
    <property type="entry name" value="SAM-dependent_MTases_sf"/>
</dbReference>
<feature type="binding site" evidence="1">
    <location>
        <position position="21"/>
    </location>
    <ligand>
        <name>Zn(2+)</name>
        <dbReference type="ChEBI" id="CHEBI:29105"/>
    </ligand>
</feature>
<dbReference type="PIRSF" id="PIRSF018249">
    <property type="entry name" value="MyrA_prd"/>
    <property type="match status" value="1"/>
</dbReference>